<organism evidence="3 4">
    <name type="scientific">Candidatus Sulfobium mesophilum</name>
    <dbReference type="NCBI Taxonomy" id="2016548"/>
    <lineage>
        <taxon>Bacteria</taxon>
        <taxon>Pseudomonadati</taxon>
        <taxon>Nitrospirota</taxon>
        <taxon>Nitrospiria</taxon>
        <taxon>Nitrospirales</taxon>
        <taxon>Nitrospiraceae</taxon>
        <taxon>Candidatus Sulfobium</taxon>
    </lineage>
</organism>
<feature type="domain" description="Ice-binding protein C-terminal" evidence="2">
    <location>
        <begin position="186"/>
        <end position="208"/>
    </location>
</feature>
<protein>
    <recommendedName>
        <fullName evidence="2">Ice-binding protein C-terminal domain-containing protein</fullName>
    </recommendedName>
</protein>
<keyword evidence="4" id="KW-1185">Reference proteome</keyword>
<proteinExistence type="predicted"/>
<evidence type="ECO:0000259" key="2">
    <source>
        <dbReference type="Pfam" id="PF07589"/>
    </source>
</evidence>
<dbReference type="AlphaFoldDB" id="A0A2U3QDJ1"/>
<feature type="signal peptide" evidence="1">
    <location>
        <begin position="1"/>
        <end position="22"/>
    </location>
</feature>
<dbReference type="NCBIfam" id="TIGR02595">
    <property type="entry name" value="PEP_CTERM"/>
    <property type="match status" value="1"/>
</dbReference>
<name>A0A2U3QDJ1_9BACT</name>
<evidence type="ECO:0000313" key="3">
    <source>
        <dbReference type="EMBL" id="SPP99491.1"/>
    </source>
</evidence>
<gene>
    <name evidence="3" type="ORF">NBG4_10025</name>
</gene>
<sequence>MFKILKYSAIVFVILLSSAAQALFAASTPSITDTFSNTYPTFTDTLDFSSTEGSHSYTYYQISDYYTYTHALTGLNTSGFVLDSATLTLRHKGNSNTHTVEPYELWFADSNGNILIGQLSSSVNDWVPDTWTISNAVLNEMQSTTPWSLNVKLNETTNGNDKLQIDYSTLAGHYSDPDPGSQNNTQVPEPSSFLLLGAGLLGVGLVRKGIKR</sequence>
<feature type="chain" id="PRO_5015451894" description="Ice-binding protein C-terminal domain-containing protein" evidence="1">
    <location>
        <begin position="23"/>
        <end position="212"/>
    </location>
</feature>
<evidence type="ECO:0000256" key="1">
    <source>
        <dbReference type="SAM" id="SignalP"/>
    </source>
</evidence>
<dbReference type="InterPro" id="IPR013424">
    <property type="entry name" value="Ice-binding_C"/>
</dbReference>
<reference evidence="4" key="1">
    <citation type="submission" date="2018-03" db="EMBL/GenBank/DDBJ databases">
        <authorList>
            <person name="Zecchin S."/>
        </authorList>
    </citation>
    <scope>NUCLEOTIDE SEQUENCE [LARGE SCALE GENOMIC DNA]</scope>
</reference>
<accession>A0A2U3QDJ1</accession>
<dbReference type="Pfam" id="PF07589">
    <property type="entry name" value="PEP-CTERM"/>
    <property type="match status" value="1"/>
</dbReference>
<keyword evidence="1" id="KW-0732">Signal</keyword>
<dbReference type="EMBL" id="OUUY01000001">
    <property type="protein sequence ID" value="SPP99491.1"/>
    <property type="molecule type" value="Genomic_DNA"/>
</dbReference>
<dbReference type="Proteomes" id="UP000245125">
    <property type="component" value="Unassembled WGS sequence"/>
</dbReference>
<evidence type="ECO:0000313" key="4">
    <source>
        <dbReference type="Proteomes" id="UP000245125"/>
    </source>
</evidence>